<dbReference type="GO" id="GO:0003824">
    <property type="term" value="F:catalytic activity"/>
    <property type="evidence" value="ECO:0007669"/>
    <property type="project" value="InterPro"/>
</dbReference>
<dbReference type="GO" id="GO:0071897">
    <property type="term" value="P:DNA biosynthetic process"/>
    <property type="evidence" value="ECO:0007669"/>
    <property type="project" value="UniProtKB-ARBA"/>
</dbReference>
<organism evidence="2">
    <name type="scientific">Triatoma infestans</name>
    <name type="common">Assassin bug</name>
    <dbReference type="NCBI Taxonomy" id="30076"/>
    <lineage>
        <taxon>Eukaryota</taxon>
        <taxon>Metazoa</taxon>
        <taxon>Ecdysozoa</taxon>
        <taxon>Arthropoda</taxon>
        <taxon>Hexapoda</taxon>
        <taxon>Insecta</taxon>
        <taxon>Pterygota</taxon>
        <taxon>Neoptera</taxon>
        <taxon>Paraneoptera</taxon>
        <taxon>Hemiptera</taxon>
        <taxon>Heteroptera</taxon>
        <taxon>Panheteroptera</taxon>
        <taxon>Cimicomorpha</taxon>
        <taxon>Reduviidae</taxon>
        <taxon>Triatominae</taxon>
        <taxon>Triatoma</taxon>
    </lineage>
</organism>
<evidence type="ECO:0000259" key="1">
    <source>
        <dbReference type="PROSITE" id="PS50878"/>
    </source>
</evidence>
<dbReference type="CDD" id="cd01650">
    <property type="entry name" value="RT_nLTR_like"/>
    <property type="match status" value="1"/>
</dbReference>
<feature type="domain" description="Reverse transcriptase" evidence="1">
    <location>
        <begin position="485"/>
        <end position="752"/>
    </location>
</feature>
<dbReference type="SUPFAM" id="SSF56672">
    <property type="entry name" value="DNA/RNA polymerases"/>
    <property type="match status" value="1"/>
</dbReference>
<dbReference type="Pfam" id="PF00078">
    <property type="entry name" value="RVT_1"/>
    <property type="match status" value="1"/>
</dbReference>
<dbReference type="PROSITE" id="PS50878">
    <property type="entry name" value="RT_POL"/>
    <property type="match status" value="1"/>
</dbReference>
<dbReference type="SUPFAM" id="SSF56219">
    <property type="entry name" value="DNase I-like"/>
    <property type="match status" value="1"/>
</dbReference>
<name>A0A023EYP7_TRIIF</name>
<dbReference type="EMBL" id="GBBI01004973">
    <property type="protein sequence ID" value="JAC13739.1"/>
    <property type="molecule type" value="mRNA"/>
</dbReference>
<dbReference type="InterPro" id="IPR043502">
    <property type="entry name" value="DNA/RNA_pol_sf"/>
</dbReference>
<accession>A0A023EYP7</accession>
<dbReference type="AlphaFoldDB" id="A0A023EYP7"/>
<dbReference type="Gene3D" id="3.60.10.10">
    <property type="entry name" value="Endonuclease/exonuclease/phosphatase"/>
    <property type="match status" value="1"/>
</dbReference>
<dbReference type="InterPro" id="IPR000477">
    <property type="entry name" value="RT_dom"/>
</dbReference>
<evidence type="ECO:0000313" key="2">
    <source>
        <dbReference type="EMBL" id="JAC13739.1"/>
    </source>
</evidence>
<dbReference type="Pfam" id="PF14529">
    <property type="entry name" value="Exo_endo_phos_2"/>
    <property type="match status" value="1"/>
</dbReference>
<dbReference type="InterPro" id="IPR036691">
    <property type="entry name" value="Endo/exonu/phosph_ase_sf"/>
</dbReference>
<sequence>LRVLQLNAQRSKTVMAEARDIIYSRGIDVALIQEPYTFHSSVKGLGLRHRLIYASCDDWIWTVVAVCNPDITLLRLPQYSTSHCTCVLLTAANGVELMLVSLYCQPSCDTAPSIAHLDRIVRENRGKKIIVAADINAWSPMWHDDALDDRGRHFEECFVANDLCVVNEPGHLKTFAGNGNCAEHNLDVTLCTASAVNRVRGWRVVDWVTGDHRAILFEVAWDARPCATFEGLERFSVKCVDWERYKTLLQHRIDTLNVRGDTIDDVEIAVTELTGAIAGTSGDVLKKIPTSRRRRVPWWTRGLTVAKRDVARKRRRYQRERIEGSRQRYIDEYRVARRQYKKMVYQAKTSSWREFVNTEGNRDPWGIIYKMQAKKIRTDQVLASLNIGGLPGAGSWRETIEHLLQVLLPEDNPSDDTQLQQVRREAAYESPALTDSITPFDIHDIKYVIGEIKSNKAPGLDMINGEIIRNTGDVLCQYLLDLFNGCLRLGYFPTQWKTGLVTVLYKGSNKPVNEAKSYRLIQLLPVLGKLLEKLIIMRFKGFVSFSPNQYGFVSGKSTTDAIVRLLGLVRGSGHKYVLTVFLDIAGAFDNVWWPTVLESLKKRGCPPILLRLLQSYLTHRVAVLVTPAGEVSRPITKGCPQGSVVAPFLWNLVVDGLLEHIEYMDHCDSVAYADDLAIVVHGDSRRELEERACAVVARVNTWCRGEKLQISFGKSKAMLMKGKLHPSRPPWIRVDGHRIEHVTQFEYLGVLLDWRLSFKPHIRRIATRCLGLYQGIKKVARGEWGLKTGVARTIYRGVIESVAAYAAACWADKLDMRSYSGILLRMQRAILCSVTRACATSSAASLPVVAGVLPLDLLVEQRALTYKAKHGALIVLNGEELSRQMPSTQILKKIQEYVIEKWQKRWDEAETGRIAYEFFPSLRERLSMRWLELSPTVTQYFTGHGEFNSKLHELGLKDSPNCECGERDTVHHVLFQCSLLDEPRIHLEFKLRRRGERWPGECKGLVQKAQNFEDFVQFAREVEALRRACRVREREARQL</sequence>
<proteinExistence type="evidence at transcript level"/>
<dbReference type="PANTHER" id="PTHR19446">
    <property type="entry name" value="REVERSE TRANSCRIPTASES"/>
    <property type="match status" value="1"/>
</dbReference>
<dbReference type="InterPro" id="IPR005135">
    <property type="entry name" value="Endo/exonuclease/phosphatase"/>
</dbReference>
<feature type="non-terminal residue" evidence="2">
    <location>
        <position position="1"/>
    </location>
</feature>
<reference evidence="2" key="1">
    <citation type="journal article" date="2014" name="PLoS Negl. Trop. Dis.">
        <title>An updated insight into the Sialotranscriptome of Triatoma infestans: developmental stage and geographic variations.</title>
        <authorList>
            <person name="Schwarz A."/>
            <person name="Medrano-Mercado N."/>
            <person name="Schaub G.A."/>
            <person name="Struchiner C.J."/>
            <person name="Bargues M.D."/>
            <person name="Levy M.Z."/>
            <person name="Ribeiro J.M."/>
        </authorList>
    </citation>
    <scope>NUCLEOTIDE SEQUENCE</scope>
    <source>
        <strain evidence="2">Chile</strain>
        <tissue evidence="2">Salivary glands</tissue>
    </source>
</reference>
<protein>
    <submittedName>
        <fullName evidence="2">Putative non-ltr retrotransposon r1bmks orf2 protein</fullName>
    </submittedName>
</protein>